<accession>A0A8S3EXH2</accession>
<evidence type="ECO:0000313" key="2">
    <source>
        <dbReference type="Proteomes" id="UP000681967"/>
    </source>
</evidence>
<name>A0A8S3EXH2_9BILA</name>
<feature type="non-terminal residue" evidence="1">
    <location>
        <position position="1"/>
    </location>
</feature>
<comment type="caution">
    <text evidence="1">The sequence shown here is derived from an EMBL/GenBank/DDBJ whole genome shotgun (WGS) entry which is preliminary data.</text>
</comment>
<protein>
    <submittedName>
        <fullName evidence="1">Uncharacterized protein</fullName>
    </submittedName>
</protein>
<sequence length="70" mass="8093">ELTEKLTILHNDLCHIRQSLICTQSNSNRNTISLIETSTATRYHSKQRSDSEPNILSDRQRILTIIDDLQ</sequence>
<reference evidence="1" key="1">
    <citation type="submission" date="2021-02" db="EMBL/GenBank/DDBJ databases">
        <authorList>
            <person name="Nowell W R."/>
        </authorList>
    </citation>
    <scope>NUCLEOTIDE SEQUENCE</scope>
</reference>
<gene>
    <name evidence="1" type="ORF">BYL167_LOCUS63083</name>
</gene>
<dbReference type="EMBL" id="CAJOBH010235912">
    <property type="protein sequence ID" value="CAF5090361.1"/>
    <property type="molecule type" value="Genomic_DNA"/>
</dbReference>
<proteinExistence type="predicted"/>
<evidence type="ECO:0000313" key="1">
    <source>
        <dbReference type="EMBL" id="CAF5090361.1"/>
    </source>
</evidence>
<dbReference type="AlphaFoldDB" id="A0A8S3EXH2"/>
<dbReference type="Proteomes" id="UP000681967">
    <property type="component" value="Unassembled WGS sequence"/>
</dbReference>
<organism evidence="1 2">
    <name type="scientific">Rotaria magnacalcarata</name>
    <dbReference type="NCBI Taxonomy" id="392030"/>
    <lineage>
        <taxon>Eukaryota</taxon>
        <taxon>Metazoa</taxon>
        <taxon>Spiralia</taxon>
        <taxon>Gnathifera</taxon>
        <taxon>Rotifera</taxon>
        <taxon>Eurotatoria</taxon>
        <taxon>Bdelloidea</taxon>
        <taxon>Philodinida</taxon>
        <taxon>Philodinidae</taxon>
        <taxon>Rotaria</taxon>
    </lineage>
</organism>